<keyword evidence="2" id="KW-1185">Reference proteome</keyword>
<evidence type="ECO:0000313" key="1">
    <source>
        <dbReference type="EMBL" id="VDM78762.1"/>
    </source>
</evidence>
<dbReference type="OrthoDB" id="5861819at2759"/>
<dbReference type="AlphaFoldDB" id="A0A3P7LHK0"/>
<dbReference type="Proteomes" id="UP000270094">
    <property type="component" value="Unassembled WGS sequence"/>
</dbReference>
<sequence>MLRSFSDLEAQRQAYELFYENQAKQVKEDGIRFPSEDIPDEFVELRGFLFPLEHEYGPLNADQAFYRDYYERILNGENDSEEVEEVAEWERRSLAEYEESLKSKKKSKKRKKVGDEVCFDWKSVSHII</sequence>
<organism evidence="1 2">
    <name type="scientific">Strongylus vulgaris</name>
    <name type="common">Blood worm</name>
    <dbReference type="NCBI Taxonomy" id="40348"/>
    <lineage>
        <taxon>Eukaryota</taxon>
        <taxon>Metazoa</taxon>
        <taxon>Ecdysozoa</taxon>
        <taxon>Nematoda</taxon>
        <taxon>Chromadorea</taxon>
        <taxon>Rhabditida</taxon>
        <taxon>Rhabditina</taxon>
        <taxon>Rhabditomorpha</taxon>
        <taxon>Strongyloidea</taxon>
        <taxon>Strongylidae</taxon>
        <taxon>Strongylus</taxon>
    </lineage>
</organism>
<dbReference type="EMBL" id="UYYB01102854">
    <property type="protein sequence ID" value="VDM78762.1"/>
    <property type="molecule type" value="Genomic_DNA"/>
</dbReference>
<reference evidence="1 2" key="1">
    <citation type="submission" date="2018-11" db="EMBL/GenBank/DDBJ databases">
        <authorList>
            <consortium name="Pathogen Informatics"/>
        </authorList>
    </citation>
    <scope>NUCLEOTIDE SEQUENCE [LARGE SCALE GENOMIC DNA]</scope>
</reference>
<name>A0A3P7LHK0_STRVU</name>
<accession>A0A3P7LHK0</accession>
<gene>
    <name evidence="1" type="ORF">SVUK_LOCUS13760</name>
</gene>
<protein>
    <submittedName>
        <fullName evidence="1">Uncharacterized protein</fullName>
    </submittedName>
</protein>
<evidence type="ECO:0000313" key="2">
    <source>
        <dbReference type="Proteomes" id="UP000270094"/>
    </source>
</evidence>
<proteinExistence type="predicted"/>